<keyword evidence="11" id="KW-1185">Reference proteome</keyword>
<feature type="compositionally biased region" description="Pro residues" evidence="7">
    <location>
        <begin position="116"/>
        <end position="126"/>
    </location>
</feature>
<keyword evidence="8" id="KW-0732">Signal</keyword>
<dbReference type="GO" id="GO:0071555">
    <property type="term" value="P:cell wall organization"/>
    <property type="evidence" value="ECO:0007669"/>
    <property type="project" value="UniProtKB-UniRule"/>
</dbReference>
<dbReference type="GO" id="GO:0005576">
    <property type="term" value="C:extracellular region"/>
    <property type="evidence" value="ECO:0007669"/>
    <property type="project" value="TreeGrafter"/>
</dbReference>
<dbReference type="InterPro" id="IPR005490">
    <property type="entry name" value="LD_TPept_cat_dom"/>
</dbReference>
<evidence type="ECO:0000256" key="3">
    <source>
        <dbReference type="ARBA" id="ARBA00022960"/>
    </source>
</evidence>
<dbReference type="PANTHER" id="PTHR30582">
    <property type="entry name" value="L,D-TRANSPEPTIDASE"/>
    <property type="match status" value="1"/>
</dbReference>
<dbReference type="GO" id="GO:0016740">
    <property type="term" value="F:transferase activity"/>
    <property type="evidence" value="ECO:0007669"/>
    <property type="project" value="UniProtKB-KW"/>
</dbReference>
<dbReference type="GO" id="GO:0018104">
    <property type="term" value="P:peptidoglycan-protein cross-linking"/>
    <property type="evidence" value="ECO:0007669"/>
    <property type="project" value="TreeGrafter"/>
</dbReference>
<evidence type="ECO:0000256" key="1">
    <source>
        <dbReference type="ARBA" id="ARBA00004752"/>
    </source>
</evidence>
<feature type="signal peptide" evidence="8">
    <location>
        <begin position="1"/>
        <end position="35"/>
    </location>
</feature>
<keyword evidence="2" id="KW-0808">Transferase</keyword>
<evidence type="ECO:0000256" key="6">
    <source>
        <dbReference type="PROSITE-ProRule" id="PRU01373"/>
    </source>
</evidence>
<name>A0A5C4U4F6_9CORY</name>
<dbReference type="InterPro" id="IPR038063">
    <property type="entry name" value="Transpep_catalytic_dom"/>
</dbReference>
<sequence length="248" mass="26504">MKTSTRGGRAIRRAAAGAAAAIMSVSVVFAPTASAQTSSDPAAAIEQFAPDFNLDQWRQDLTSGAEEQAWQTRQLLVSQATAVLNPMQSEQLVTFVDGILEGIFPGIVGRHTPKPEAAPAPAPAPAPSFDTGSCPASADVCVDQKRSISWLQDNGRVTYGPVNISAGAPTPEDATPNGTFHVTRKVRDEISYEFNNAPMPFAIYFTNNGHAFHEGSPQVLSNGCVHLNHNDAVKYFDDLQIGDTVYIF</sequence>
<dbReference type="Pfam" id="PF03734">
    <property type="entry name" value="YkuD"/>
    <property type="match status" value="1"/>
</dbReference>
<feature type="active site" description="Nucleophile" evidence="6">
    <location>
        <position position="224"/>
    </location>
</feature>
<proteinExistence type="predicted"/>
<keyword evidence="5 6" id="KW-0961">Cell wall biogenesis/degradation</keyword>
<dbReference type="RefSeq" id="WP_139465377.1">
    <property type="nucleotide sequence ID" value="NZ_VDHJ01000005.1"/>
</dbReference>
<accession>A0A5C4U4F6</accession>
<dbReference type="PROSITE" id="PS52029">
    <property type="entry name" value="LD_TPASE"/>
    <property type="match status" value="1"/>
</dbReference>
<dbReference type="GO" id="GO:0071972">
    <property type="term" value="F:peptidoglycan L,D-transpeptidase activity"/>
    <property type="evidence" value="ECO:0007669"/>
    <property type="project" value="TreeGrafter"/>
</dbReference>
<feature type="chain" id="PRO_5022839337" evidence="8">
    <location>
        <begin position="36"/>
        <end position="248"/>
    </location>
</feature>
<protein>
    <submittedName>
        <fullName evidence="10">L,D-transpeptidase</fullName>
    </submittedName>
</protein>
<organism evidence="10 11">
    <name type="scientific">Corynebacterium tapiri</name>
    <dbReference type="NCBI Taxonomy" id="1448266"/>
    <lineage>
        <taxon>Bacteria</taxon>
        <taxon>Bacillati</taxon>
        <taxon>Actinomycetota</taxon>
        <taxon>Actinomycetes</taxon>
        <taxon>Mycobacteriales</taxon>
        <taxon>Corynebacteriaceae</taxon>
        <taxon>Corynebacterium</taxon>
    </lineage>
</organism>
<dbReference type="GO" id="GO:0008360">
    <property type="term" value="P:regulation of cell shape"/>
    <property type="evidence" value="ECO:0007669"/>
    <property type="project" value="UniProtKB-UniRule"/>
</dbReference>
<comment type="caution">
    <text evidence="10">The sequence shown here is derived from an EMBL/GenBank/DDBJ whole genome shotgun (WGS) entry which is preliminary data.</text>
</comment>
<dbReference type="UniPathway" id="UPA00219"/>
<evidence type="ECO:0000259" key="9">
    <source>
        <dbReference type="PROSITE" id="PS52029"/>
    </source>
</evidence>
<dbReference type="CDD" id="cd16913">
    <property type="entry name" value="YkuD_like"/>
    <property type="match status" value="1"/>
</dbReference>
<dbReference type="EMBL" id="VDHJ01000005">
    <property type="protein sequence ID" value="TNL98532.1"/>
    <property type="molecule type" value="Genomic_DNA"/>
</dbReference>
<dbReference type="Proteomes" id="UP000312032">
    <property type="component" value="Unassembled WGS sequence"/>
</dbReference>
<comment type="pathway">
    <text evidence="1 6">Cell wall biogenesis; peptidoglycan biosynthesis.</text>
</comment>
<feature type="region of interest" description="Disordered" evidence="7">
    <location>
        <begin position="111"/>
        <end position="130"/>
    </location>
</feature>
<keyword evidence="3 6" id="KW-0133">Cell shape</keyword>
<dbReference type="InterPro" id="IPR050979">
    <property type="entry name" value="LD-transpeptidase"/>
</dbReference>
<dbReference type="AlphaFoldDB" id="A0A5C4U4F6"/>
<gene>
    <name evidence="10" type="ORF">FHE74_04855</name>
</gene>
<evidence type="ECO:0000313" key="11">
    <source>
        <dbReference type="Proteomes" id="UP000312032"/>
    </source>
</evidence>
<evidence type="ECO:0000256" key="8">
    <source>
        <dbReference type="SAM" id="SignalP"/>
    </source>
</evidence>
<dbReference type="SUPFAM" id="SSF141523">
    <property type="entry name" value="L,D-transpeptidase catalytic domain-like"/>
    <property type="match status" value="1"/>
</dbReference>
<dbReference type="OrthoDB" id="8887048at2"/>
<feature type="active site" description="Proton donor/acceptor" evidence="6">
    <location>
        <position position="213"/>
    </location>
</feature>
<evidence type="ECO:0000256" key="7">
    <source>
        <dbReference type="SAM" id="MobiDB-lite"/>
    </source>
</evidence>
<keyword evidence="4 6" id="KW-0573">Peptidoglycan synthesis</keyword>
<dbReference type="PANTHER" id="PTHR30582:SF33">
    <property type="entry name" value="EXPORTED PROTEIN"/>
    <property type="match status" value="1"/>
</dbReference>
<evidence type="ECO:0000313" key="10">
    <source>
        <dbReference type="EMBL" id="TNL98532.1"/>
    </source>
</evidence>
<feature type="domain" description="L,D-TPase catalytic" evidence="9">
    <location>
        <begin position="138"/>
        <end position="248"/>
    </location>
</feature>
<reference evidence="10 11" key="1">
    <citation type="submission" date="2019-06" db="EMBL/GenBank/DDBJ databases">
        <authorList>
            <person name="Li J."/>
        </authorList>
    </citation>
    <scope>NUCLEOTIDE SEQUENCE [LARGE SCALE GENOMIC DNA]</scope>
    <source>
        <strain evidence="10 11">LMG 28165</strain>
    </source>
</reference>
<dbReference type="Gene3D" id="2.40.440.10">
    <property type="entry name" value="L,D-transpeptidase catalytic domain-like"/>
    <property type="match status" value="1"/>
</dbReference>
<evidence type="ECO:0000256" key="5">
    <source>
        <dbReference type="ARBA" id="ARBA00023316"/>
    </source>
</evidence>
<evidence type="ECO:0000256" key="4">
    <source>
        <dbReference type="ARBA" id="ARBA00022984"/>
    </source>
</evidence>
<evidence type="ECO:0000256" key="2">
    <source>
        <dbReference type="ARBA" id="ARBA00022679"/>
    </source>
</evidence>